<keyword evidence="5 9" id="KW-0297">G-protein coupled receptor</keyword>
<evidence type="ECO:0000256" key="1">
    <source>
        <dbReference type="ARBA" id="ARBA00004651"/>
    </source>
</evidence>
<feature type="domain" description="G-protein coupled receptors family 1 profile" evidence="11">
    <location>
        <begin position="46"/>
        <end position="305"/>
    </location>
</feature>
<dbReference type="Pfam" id="PF00001">
    <property type="entry name" value="7tm_1"/>
    <property type="match status" value="1"/>
</dbReference>
<evidence type="ECO:0000313" key="12">
    <source>
        <dbReference type="EMBL" id="CAF1517263.1"/>
    </source>
</evidence>
<dbReference type="PRINTS" id="PR00237">
    <property type="entry name" value="GPCRRHODOPSN"/>
</dbReference>
<keyword evidence="3 9" id="KW-0812">Transmembrane</keyword>
<keyword evidence="8 9" id="KW-0807">Transducer</keyword>
<feature type="transmembrane region" description="Helical" evidence="10">
    <location>
        <begin position="205"/>
        <end position="226"/>
    </location>
</feature>
<dbReference type="Proteomes" id="UP000663832">
    <property type="component" value="Unassembled WGS sequence"/>
</dbReference>
<evidence type="ECO:0000256" key="7">
    <source>
        <dbReference type="ARBA" id="ARBA00023170"/>
    </source>
</evidence>
<dbReference type="GO" id="GO:0043005">
    <property type="term" value="C:neuron projection"/>
    <property type="evidence" value="ECO:0007669"/>
    <property type="project" value="TreeGrafter"/>
</dbReference>
<dbReference type="EMBL" id="CAJNOI010003409">
    <property type="protein sequence ID" value="CAF1517263.1"/>
    <property type="molecule type" value="Genomic_DNA"/>
</dbReference>
<keyword evidence="4 10" id="KW-1133">Transmembrane helix</keyword>
<dbReference type="GO" id="GO:0007218">
    <property type="term" value="P:neuropeptide signaling pathway"/>
    <property type="evidence" value="ECO:0007669"/>
    <property type="project" value="TreeGrafter"/>
</dbReference>
<dbReference type="PANTHER" id="PTHR24229:SF40">
    <property type="entry name" value="ALLATOSTATIN C RECEPTOR 1-RELATED"/>
    <property type="match status" value="1"/>
</dbReference>
<evidence type="ECO:0000256" key="2">
    <source>
        <dbReference type="ARBA" id="ARBA00022475"/>
    </source>
</evidence>
<dbReference type="PROSITE" id="PS50262">
    <property type="entry name" value="G_PROTEIN_RECEP_F1_2"/>
    <property type="match status" value="1"/>
</dbReference>
<keyword evidence="2" id="KW-1003">Cell membrane</keyword>
<evidence type="ECO:0000313" key="13">
    <source>
        <dbReference type="EMBL" id="CAF1649050.1"/>
    </source>
</evidence>
<feature type="transmembrane region" description="Helical" evidence="10">
    <location>
        <begin position="67"/>
        <end position="90"/>
    </location>
</feature>
<keyword evidence="14" id="KW-1185">Reference proteome</keyword>
<dbReference type="CDD" id="cd00637">
    <property type="entry name" value="7tm_classA_rhodopsin-like"/>
    <property type="match status" value="1"/>
</dbReference>
<evidence type="ECO:0000256" key="8">
    <source>
        <dbReference type="ARBA" id="ARBA00023224"/>
    </source>
</evidence>
<dbReference type="InterPro" id="IPR017452">
    <property type="entry name" value="GPCR_Rhodpsn_7TM"/>
</dbReference>
<evidence type="ECO:0000256" key="6">
    <source>
        <dbReference type="ARBA" id="ARBA00023136"/>
    </source>
</evidence>
<dbReference type="Proteomes" id="UP000663877">
    <property type="component" value="Unassembled WGS sequence"/>
</dbReference>
<dbReference type="Gene3D" id="1.20.1070.10">
    <property type="entry name" value="Rhodopsin 7-helix transmembrane proteins"/>
    <property type="match status" value="1"/>
</dbReference>
<feature type="transmembrane region" description="Helical" evidence="10">
    <location>
        <begin position="33"/>
        <end position="55"/>
    </location>
</feature>
<feature type="transmembrane region" description="Helical" evidence="10">
    <location>
        <begin position="247"/>
        <end position="268"/>
    </location>
</feature>
<dbReference type="SUPFAM" id="SSF81321">
    <property type="entry name" value="Family A G protein-coupled receptor-like"/>
    <property type="match status" value="1"/>
</dbReference>
<sequence>MNSSLLGNGNSGGGSGGGSNTPLVLSLPPVPQLVILGIIFVASVALNCISIISIVGARAITPINLLIINLAVSDIVYSLTIPIFAVHIVIPWWPFGRVGCQLAIAIDIIAMIVGVYTITALSVERYMDVRETSRRYNDQVKSALVLGYIVVLWIFAILFPLPMSSSLFVHNRSRAALVSGVSECKSRWTANELSRYVQLKFACAFLLPSLITCTFSFRLILFLHRWSMRSRRLSLSHRSLNTYKRRATTLVLLIIILFFVLWSPLWILQLYDTFNERGPTQYIQILNFVTLVFVYANGLLNPLLYLILTQNFRDYIRTNKWSTWKSRQRSKNNQTFFYTTKPIIINENQIPEQQTSGILHNDDDQHAFVRNEPSSAAN</sequence>
<dbReference type="EMBL" id="CAJNOM010003761">
    <property type="protein sequence ID" value="CAF1649050.1"/>
    <property type="molecule type" value="Genomic_DNA"/>
</dbReference>
<dbReference type="GO" id="GO:0005886">
    <property type="term" value="C:plasma membrane"/>
    <property type="evidence" value="ECO:0007669"/>
    <property type="project" value="UniProtKB-SubCell"/>
</dbReference>
<dbReference type="OrthoDB" id="6076970at2759"/>
<evidence type="ECO:0000313" key="15">
    <source>
        <dbReference type="Proteomes" id="UP000663877"/>
    </source>
</evidence>
<organism evidence="12 15">
    <name type="scientific">Adineta steineri</name>
    <dbReference type="NCBI Taxonomy" id="433720"/>
    <lineage>
        <taxon>Eukaryota</taxon>
        <taxon>Metazoa</taxon>
        <taxon>Spiralia</taxon>
        <taxon>Gnathifera</taxon>
        <taxon>Rotifera</taxon>
        <taxon>Eurotatoria</taxon>
        <taxon>Bdelloidea</taxon>
        <taxon>Adinetida</taxon>
        <taxon>Adinetidae</taxon>
        <taxon>Adineta</taxon>
    </lineage>
</organism>
<feature type="transmembrane region" description="Helical" evidence="10">
    <location>
        <begin position="143"/>
        <end position="163"/>
    </location>
</feature>
<comment type="similarity">
    <text evidence="9">Belongs to the G-protein coupled receptor 1 family.</text>
</comment>
<dbReference type="GO" id="GO:0042923">
    <property type="term" value="F:neuropeptide binding"/>
    <property type="evidence" value="ECO:0007669"/>
    <property type="project" value="TreeGrafter"/>
</dbReference>
<keyword evidence="6 10" id="KW-0472">Membrane</keyword>
<evidence type="ECO:0000256" key="10">
    <source>
        <dbReference type="SAM" id="Phobius"/>
    </source>
</evidence>
<dbReference type="AlphaFoldDB" id="A0A815UCY7"/>
<evidence type="ECO:0000256" key="9">
    <source>
        <dbReference type="RuleBase" id="RU000688"/>
    </source>
</evidence>
<comment type="subcellular location">
    <subcellularLocation>
        <location evidence="1">Cell membrane</location>
        <topology evidence="1">Multi-pass membrane protein</topology>
    </subcellularLocation>
</comment>
<name>A0A815UCY7_9BILA</name>
<feature type="transmembrane region" description="Helical" evidence="10">
    <location>
        <begin position="288"/>
        <end position="308"/>
    </location>
</feature>
<accession>A0A815UCY7</accession>
<comment type="caution">
    <text evidence="12">The sequence shown here is derived from an EMBL/GenBank/DDBJ whole genome shotgun (WGS) entry which is preliminary data.</text>
</comment>
<reference evidence="12" key="1">
    <citation type="submission" date="2021-02" db="EMBL/GenBank/DDBJ databases">
        <authorList>
            <person name="Nowell W R."/>
        </authorList>
    </citation>
    <scope>NUCLEOTIDE SEQUENCE</scope>
</reference>
<evidence type="ECO:0000256" key="5">
    <source>
        <dbReference type="ARBA" id="ARBA00023040"/>
    </source>
</evidence>
<protein>
    <recommendedName>
        <fullName evidence="11">G-protein coupled receptors family 1 profile domain-containing protein</fullName>
    </recommendedName>
</protein>
<dbReference type="GO" id="GO:0004930">
    <property type="term" value="F:G protein-coupled receptor activity"/>
    <property type="evidence" value="ECO:0007669"/>
    <property type="project" value="UniProtKB-KW"/>
</dbReference>
<dbReference type="PANTHER" id="PTHR24229">
    <property type="entry name" value="NEUROPEPTIDES RECEPTOR"/>
    <property type="match status" value="1"/>
</dbReference>
<evidence type="ECO:0000256" key="3">
    <source>
        <dbReference type="ARBA" id="ARBA00022692"/>
    </source>
</evidence>
<feature type="transmembrane region" description="Helical" evidence="10">
    <location>
        <begin position="102"/>
        <end position="123"/>
    </location>
</feature>
<gene>
    <name evidence="12" type="ORF">BJG266_LOCUS44067</name>
    <name evidence="13" type="ORF">QVE165_LOCUS61009</name>
</gene>
<evidence type="ECO:0000313" key="14">
    <source>
        <dbReference type="Proteomes" id="UP000663832"/>
    </source>
</evidence>
<keyword evidence="7 9" id="KW-0675">Receptor</keyword>
<proteinExistence type="inferred from homology"/>
<dbReference type="InterPro" id="IPR000276">
    <property type="entry name" value="GPCR_Rhodpsn"/>
</dbReference>
<dbReference type="PROSITE" id="PS00237">
    <property type="entry name" value="G_PROTEIN_RECEP_F1_1"/>
    <property type="match status" value="1"/>
</dbReference>
<evidence type="ECO:0000259" key="11">
    <source>
        <dbReference type="PROSITE" id="PS50262"/>
    </source>
</evidence>
<evidence type="ECO:0000256" key="4">
    <source>
        <dbReference type="ARBA" id="ARBA00022989"/>
    </source>
</evidence>